<dbReference type="AlphaFoldDB" id="A0A173MPG3"/>
<dbReference type="RefSeq" id="WP_076376173.1">
    <property type="nucleotide sequence ID" value="NZ_AP017422.1"/>
</dbReference>
<organism evidence="3 4">
    <name type="scientific">Filimonas lacunae</name>
    <dbReference type="NCBI Taxonomy" id="477680"/>
    <lineage>
        <taxon>Bacteria</taxon>
        <taxon>Pseudomonadati</taxon>
        <taxon>Bacteroidota</taxon>
        <taxon>Chitinophagia</taxon>
        <taxon>Chitinophagales</taxon>
        <taxon>Chitinophagaceae</taxon>
        <taxon>Filimonas</taxon>
    </lineage>
</organism>
<keyword evidence="3" id="KW-0808">Transferase</keyword>
<feature type="transmembrane region" description="Helical" evidence="1">
    <location>
        <begin position="283"/>
        <end position="305"/>
    </location>
</feature>
<reference evidence="4" key="1">
    <citation type="submission" date="2017-01" db="EMBL/GenBank/DDBJ databases">
        <authorList>
            <person name="Varghese N."/>
            <person name="Submissions S."/>
        </authorList>
    </citation>
    <scope>NUCLEOTIDE SEQUENCE [LARGE SCALE GENOMIC DNA]</scope>
    <source>
        <strain evidence="4">DSM 21054</strain>
    </source>
</reference>
<keyword evidence="1" id="KW-0812">Transmembrane</keyword>
<feature type="transmembrane region" description="Helical" evidence="1">
    <location>
        <begin position="350"/>
        <end position="372"/>
    </location>
</feature>
<dbReference type="GO" id="GO:0016747">
    <property type="term" value="F:acyltransferase activity, transferring groups other than amino-acyl groups"/>
    <property type="evidence" value="ECO:0007669"/>
    <property type="project" value="InterPro"/>
</dbReference>
<feature type="transmembrane region" description="Helical" evidence="1">
    <location>
        <begin position="171"/>
        <end position="186"/>
    </location>
</feature>
<accession>A0A173MPG3</accession>
<name>A0A173MPG3_9BACT</name>
<keyword evidence="3" id="KW-0012">Acyltransferase</keyword>
<feature type="domain" description="Acyltransferase 3" evidence="2">
    <location>
        <begin position="28"/>
        <end position="369"/>
    </location>
</feature>
<dbReference type="Pfam" id="PF01757">
    <property type="entry name" value="Acyl_transf_3"/>
    <property type="match status" value="1"/>
</dbReference>
<dbReference type="InterPro" id="IPR050879">
    <property type="entry name" value="Acyltransferase_3"/>
</dbReference>
<feature type="transmembrane region" description="Helical" evidence="1">
    <location>
        <begin position="31"/>
        <end position="48"/>
    </location>
</feature>
<feature type="transmembrane region" description="Helical" evidence="1">
    <location>
        <begin position="230"/>
        <end position="247"/>
    </location>
</feature>
<evidence type="ECO:0000259" key="2">
    <source>
        <dbReference type="Pfam" id="PF01757"/>
    </source>
</evidence>
<dbReference type="OrthoDB" id="290051at2"/>
<keyword evidence="4" id="KW-1185">Reference proteome</keyword>
<dbReference type="GO" id="GO:0016020">
    <property type="term" value="C:membrane"/>
    <property type="evidence" value="ECO:0007669"/>
    <property type="project" value="TreeGrafter"/>
</dbReference>
<evidence type="ECO:0000313" key="3">
    <source>
        <dbReference type="EMBL" id="SIS74750.1"/>
    </source>
</evidence>
<evidence type="ECO:0000256" key="1">
    <source>
        <dbReference type="SAM" id="Phobius"/>
    </source>
</evidence>
<protein>
    <submittedName>
        <fullName evidence="3">Peptidoglycan/LPS O-acetylase OafA/YrhL, contains acyltransferase and SGNH-hydrolase domains</fullName>
    </submittedName>
</protein>
<dbReference type="PANTHER" id="PTHR23028">
    <property type="entry name" value="ACETYLTRANSFERASE"/>
    <property type="match status" value="1"/>
</dbReference>
<evidence type="ECO:0000313" key="4">
    <source>
        <dbReference type="Proteomes" id="UP000186917"/>
    </source>
</evidence>
<feature type="transmembrane region" description="Helical" evidence="1">
    <location>
        <begin position="68"/>
        <end position="91"/>
    </location>
</feature>
<feature type="transmembrane region" description="Helical" evidence="1">
    <location>
        <begin position="259"/>
        <end position="277"/>
    </location>
</feature>
<dbReference type="PANTHER" id="PTHR23028:SF53">
    <property type="entry name" value="ACYL_TRANSF_3 DOMAIN-CONTAINING PROTEIN"/>
    <property type="match status" value="1"/>
</dbReference>
<keyword evidence="1" id="KW-0472">Membrane</keyword>
<gene>
    <name evidence="3" type="ORF">SAMN05421788_101965</name>
</gene>
<sequence length="401" mass="46569">MKILKPATKASPFITKDFVTPVKQRNTTLDVIRGIAITMVLLHHAAIVEKSAVPGFPFKQIRLFLCSFTIGGWSGVDLFFVLSGFLVSGLLFKEYNEQRTINAGRFLIRRFFKIFPSFAVFILLTFLIEQPLQLGLQSGFSSIDYVKDLFFLNNYLGGRWITTWSLDVEEAFYLLLPVFFIFIIARKNMKARTFLVAYILLCVCGIAFRIKSNLEHPAYSFELHYIKTHFRLDALFFGVFLSYLYNYKQEELKVFLRKYRVVIVACSALFLLPNFFIRRDDYNWVSVVLLATNPIFYGGLIIMAIEFGGVLFKNRFIALVGRNSYAIYLWHAFVNLYMIKYLYSGSVASYFTYLFTYLAVSIIVGIIMTRLIETPFLRLRERLFGKKRQPQMVNSELVLKN</sequence>
<dbReference type="Proteomes" id="UP000186917">
    <property type="component" value="Unassembled WGS sequence"/>
</dbReference>
<dbReference type="EMBL" id="FTOR01000001">
    <property type="protein sequence ID" value="SIS74750.1"/>
    <property type="molecule type" value="Genomic_DNA"/>
</dbReference>
<dbReference type="InterPro" id="IPR002656">
    <property type="entry name" value="Acyl_transf_3_dom"/>
</dbReference>
<dbReference type="GO" id="GO:0016787">
    <property type="term" value="F:hydrolase activity"/>
    <property type="evidence" value="ECO:0007669"/>
    <property type="project" value="UniProtKB-KW"/>
</dbReference>
<dbReference type="GO" id="GO:0009103">
    <property type="term" value="P:lipopolysaccharide biosynthetic process"/>
    <property type="evidence" value="ECO:0007669"/>
    <property type="project" value="TreeGrafter"/>
</dbReference>
<proteinExistence type="predicted"/>
<feature type="transmembrane region" description="Helical" evidence="1">
    <location>
        <begin position="193"/>
        <end position="210"/>
    </location>
</feature>
<dbReference type="KEGG" id="fln:FLA_5581"/>
<feature type="transmembrane region" description="Helical" evidence="1">
    <location>
        <begin position="111"/>
        <end position="128"/>
    </location>
</feature>
<keyword evidence="1" id="KW-1133">Transmembrane helix</keyword>
<keyword evidence="3" id="KW-0378">Hydrolase</keyword>